<evidence type="ECO:0000313" key="9">
    <source>
        <dbReference type="EMBL" id="MDO7877086.1"/>
    </source>
</evidence>
<keyword evidence="4 7" id="KW-0812">Transmembrane</keyword>
<proteinExistence type="inferred from homology"/>
<keyword evidence="2 7" id="KW-0813">Transport</keyword>
<evidence type="ECO:0000256" key="2">
    <source>
        <dbReference type="ARBA" id="ARBA00022448"/>
    </source>
</evidence>
<evidence type="ECO:0000256" key="1">
    <source>
        <dbReference type="ARBA" id="ARBA00004571"/>
    </source>
</evidence>
<dbReference type="Pfam" id="PF13715">
    <property type="entry name" value="CarbopepD_reg_2"/>
    <property type="match status" value="1"/>
</dbReference>
<keyword evidence="9" id="KW-0675">Receptor</keyword>
<dbReference type="RefSeq" id="WP_305008499.1">
    <property type="nucleotide sequence ID" value="NZ_JAUQSY010000016.1"/>
</dbReference>
<dbReference type="SUPFAM" id="SSF56935">
    <property type="entry name" value="Porins"/>
    <property type="match status" value="1"/>
</dbReference>
<accession>A0ABT9BFP3</accession>
<dbReference type="NCBIfam" id="TIGR04056">
    <property type="entry name" value="OMP_RagA_SusC"/>
    <property type="match status" value="1"/>
</dbReference>
<dbReference type="Gene3D" id="2.170.130.10">
    <property type="entry name" value="TonB-dependent receptor, plug domain"/>
    <property type="match status" value="1"/>
</dbReference>
<name>A0ABT9BFP3_9BACT</name>
<dbReference type="EMBL" id="JAUQSY010000016">
    <property type="protein sequence ID" value="MDO7877086.1"/>
    <property type="molecule type" value="Genomic_DNA"/>
</dbReference>
<feature type="domain" description="TonB-dependent receptor plug" evidence="8">
    <location>
        <begin position="105"/>
        <end position="210"/>
    </location>
</feature>
<dbReference type="Proteomes" id="UP001176429">
    <property type="component" value="Unassembled WGS sequence"/>
</dbReference>
<protein>
    <submittedName>
        <fullName evidence="9">TonB-dependent receptor</fullName>
    </submittedName>
</protein>
<dbReference type="InterPro" id="IPR012910">
    <property type="entry name" value="Plug_dom"/>
</dbReference>
<organism evidence="9 10">
    <name type="scientific">Hymenobacter aranciens</name>
    <dbReference type="NCBI Taxonomy" id="3063996"/>
    <lineage>
        <taxon>Bacteria</taxon>
        <taxon>Pseudomonadati</taxon>
        <taxon>Bacteroidota</taxon>
        <taxon>Cytophagia</taxon>
        <taxon>Cytophagales</taxon>
        <taxon>Hymenobacteraceae</taxon>
        <taxon>Hymenobacter</taxon>
    </lineage>
</organism>
<comment type="caution">
    <text evidence="9">The sequence shown here is derived from an EMBL/GenBank/DDBJ whole genome shotgun (WGS) entry which is preliminary data.</text>
</comment>
<evidence type="ECO:0000256" key="5">
    <source>
        <dbReference type="ARBA" id="ARBA00023136"/>
    </source>
</evidence>
<dbReference type="InterPro" id="IPR008969">
    <property type="entry name" value="CarboxyPept-like_regulatory"/>
</dbReference>
<keyword evidence="6 7" id="KW-0998">Cell outer membrane</keyword>
<keyword evidence="3 7" id="KW-1134">Transmembrane beta strand</keyword>
<dbReference type="InterPro" id="IPR039426">
    <property type="entry name" value="TonB-dep_rcpt-like"/>
</dbReference>
<gene>
    <name evidence="9" type="ORF">Q5H93_20240</name>
</gene>
<dbReference type="Pfam" id="PF07715">
    <property type="entry name" value="Plug"/>
    <property type="match status" value="1"/>
</dbReference>
<dbReference type="InterPro" id="IPR037066">
    <property type="entry name" value="Plug_dom_sf"/>
</dbReference>
<comment type="subcellular location">
    <subcellularLocation>
        <location evidence="1 7">Cell outer membrane</location>
        <topology evidence="1 7">Multi-pass membrane protein</topology>
    </subcellularLocation>
</comment>
<sequence length="1017" mass="109746">MAAPLPATSTSRPAQVISGRVTDEKGAGLPGVSILVVGTTTGTSTNSEGQFSLDVPAGSVLAFSYVGYVTQNVTVGSEATINVQLLEDMQKLNEVVVVGYLTQKREDVTGSVVTVSAVDVKRAPVATLGEAIQGRVPGVAVSTSGTPGQASVVNIRGVGSLGSNSQPLYVIDGLWTDNLRDFNPQDAESVQVLKDAASLAPYGSRGANGVIIITTKRGKVGAPAITINVYGGVQDIVKRYNLANSQQWADVTNQAYDNSGLARQPFANVLPLDADSAVINTDWQDALIKQGSVQSYDLGVSGGGAGQNGGSSNYNISGGYFKQIGTIVGPKFERYSARINSGFNAGKLRVGESLLLTRTNQTRVNGLPFIDVVRMLPVTPVYDPTQQGGYGLSTPNAVSYGTNPVGAQKILDNTGTSNRVQGSLFGEYTILPWLRYRLNLAVEYHGYHDQEKRQYGQLRYVGDDALGARSYYAENQGNELFGMAENTLTFDKSFDKHNITAVAGYSQQRFRAEFTRGRNNEYGQGPVYYWSLDAGSSSPQVAGSAFINSKRSFFGQLTYDYDQRYLVTAAYRNDASSRFAPGRRAGNFGAASVGWRVSREKFFEGVSAISDLKVRASYGQLGNENIGGAYGGSYRYQGFINPNVNYPFGSSQALANGSLQTNFGSPGITWETRRTTNVGLDLGFLENRLTLGADYYISNTTDALVNPGIALSFGNEGDNPYQAIGEIRNTGFDFLLGYNENRGAFKYGINANLSTVKNEVIDLGNSGNSANFFQGGPSGVTRTEKGYEIGSFYLYQFDGVYQTGDTDIPAGLRPGDARYKDLDGDGLITADKDRAHVGRVFPQFTYGLNLTASYANFDLAAFFQGIQGNDVFNNTKYWLERTDQTGNHTADYRPWTAENPSTTTPRAVVASDQQGFDNTSANNNSRVNSDRWLEDGSYMRLKNLQIGYTLPQSLTDRLKAVSRLRIYASGQNVFTVTNYSGYDPETVGGLDGALVRGLDEGSYPNVRTFTLGLQIGL</sequence>
<dbReference type="SUPFAM" id="SSF49464">
    <property type="entry name" value="Carboxypeptidase regulatory domain-like"/>
    <property type="match status" value="1"/>
</dbReference>
<reference evidence="9" key="1">
    <citation type="submission" date="2023-07" db="EMBL/GenBank/DDBJ databases">
        <authorList>
            <person name="Kim M.K."/>
        </authorList>
    </citation>
    <scope>NUCLEOTIDE SEQUENCE</scope>
    <source>
        <strain evidence="9">ASUV-10-1</strain>
    </source>
</reference>
<evidence type="ECO:0000256" key="3">
    <source>
        <dbReference type="ARBA" id="ARBA00022452"/>
    </source>
</evidence>
<evidence type="ECO:0000313" key="10">
    <source>
        <dbReference type="Proteomes" id="UP001176429"/>
    </source>
</evidence>
<evidence type="ECO:0000259" key="8">
    <source>
        <dbReference type="Pfam" id="PF07715"/>
    </source>
</evidence>
<evidence type="ECO:0000256" key="4">
    <source>
        <dbReference type="ARBA" id="ARBA00022692"/>
    </source>
</evidence>
<keyword evidence="10" id="KW-1185">Reference proteome</keyword>
<dbReference type="InterPro" id="IPR023996">
    <property type="entry name" value="TonB-dep_OMP_SusC/RagA"/>
</dbReference>
<dbReference type="InterPro" id="IPR023997">
    <property type="entry name" value="TonB-dep_OMP_SusC/RagA_CS"/>
</dbReference>
<dbReference type="PROSITE" id="PS52016">
    <property type="entry name" value="TONB_DEPENDENT_REC_3"/>
    <property type="match status" value="1"/>
</dbReference>
<keyword evidence="5 7" id="KW-0472">Membrane</keyword>
<dbReference type="InterPro" id="IPR036942">
    <property type="entry name" value="Beta-barrel_TonB_sf"/>
</dbReference>
<dbReference type="Gene3D" id="2.60.40.1120">
    <property type="entry name" value="Carboxypeptidase-like, regulatory domain"/>
    <property type="match status" value="1"/>
</dbReference>
<dbReference type="Gene3D" id="2.40.170.20">
    <property type="entry name" value="TonB-dependent receptor, beta-barrel domain"/>
    <property type="match status" value="1"/>
</dbReference>
<evidence type="ECO:0000256" key="6">
    <source>
        <dbReference type="ARBA" id="ARBA00023237"/>
    </source>
</evidence>
<dbReference type="NCBIfam" id="TIGR04057">
    <property type="entry name" value="SusC_RagA_signa"/>
    <property type="match status" value="1"/>
</dbReference>
<evidence type="ECO:0000256" key="7">
    <source>
        <dbReference type="PROSITE-ProRule" id="PRU01360"/>
    </source>
</evidence>
<comment type="similarity">
    <text evidence="7">Belongs to the TonB-dependent receptor family.</text>
</comment>